<accession>A0A3R6E1N9</accession>
<dbReference type="SUPFAM" id="SSF51445">
    <property type="entry name" value="(Trans)glycosidases"/>
    <property type="match status" value="1"/>
</dbReference>
<evidence type="ECO:0000313" key="9">
    <source>
        <dbReference type="Proteomes" id="UP000284051"/>
    </source>
</evidence>
<keyword evidence="2 4" id="KW-0378">Hydrolase</keyword>
<feature type="domain" description="Glycosyl hydrolases family 2 sugar binding" evidence="7">
    <location>
        <begin position="26"/>
        <end position="153"/>
    </location>
</feature>
<dbReference type="PROSITE" id="PS00719">
    <property type="entry name" value="GLYCOSYL_HYDROL_F2_1"/>
    <property type="match status" value="1"/>
</dbReference>
<dbReference type="InterPro" id="IPR051913">
    <property type="entry name" value="GH2_Domain-Containing"/>
</dbReference>
<evidence type="ECO:0000256" key="1">
    <source>
        <dbReference type="ARBA" id="ARBA00007401"/>
    </source>
</evidence>
<dbReference type="InterPro" id="IPR006102">
    <property type="entry name" value="Ig-like_GH2"/>
</dbReference>
<gene>
    <name evidence="8" type="ORF">DW264_15260</name>
</gene>
<protein>
    <submittedName>
        <fullName evidence="8">Glycoside hydrolase family 2 protein</fullName>
    </submittedName>
</protein>
<dbReference type="InterPro" id="IPR017853">
    <property type="entry name" value="GH"/>
</dbReference>
<dbReference type="GO" id="GO:0005975">
    <property type="term" value="P:carbohydrate metabolic process"/>
    <property type="evidence" value="ECO:0007669"/>
    <property type="project" value="InterPro"/>
</dbReference>
<dbReference type="AlphaFoldDB" id="A0A3R6E1N9"/>
<dbReference type="PRINTS" id="PR00132">
    <property type="entry name" value="GLHYDRLASE2"/>
</dbReference>
<dbReference type="InterPro" id="IPR006103">
    <property type="entry name" value="Glyco_hydro_2_cat"/>
</dbReference>
<evidence type="ECO:0000259" key="6">
    <source>
        <dbReference type="Pfam" id="PF02836"/>
    </source>
</evidence>
<dbReference type="SUPFAM" id="SSF49785">
    <property type="entry name" value="Galactose-binding domain-like"/>
    <property type="match status" value="1"/>
</dbReference>
<evidence type="ECO:0000259" key="5">
    <source>
        <dbReference type="Pfam" id="PF00703"/>
    </source>
</evidence>
<dbReference type="InterPro" id="IPR006101">
    <property type="entry name" value="Glyco_hydro_2"/>
</dbReference>
<organism evidence="8 9">
    <name type="scientific">Roseburia intestinalis</name>
    <dbReference type="NCBI Taxonomy" id="166486"/>
    <lineage>
        <taxon>Bacteria</taxon>
        <taxon>Bacillati</taxon>
        <taxon>Bacillota</taxon>
        <taxon>Clostridia</taxon>
        <taxon>Lachnospirales</taxon>
        <taxon>Lachnospiraceae</taxon>
        <taxon>Roseburia</taxon>
    </lineage>
</organism>
<dbReference type="GO" id="GO:0004553">
    <property type="term" value="F:hydrolase activity, hydrolyzing O-glycosyl compounds"/>
    <property type="evidence" value="ECO:0007669"/>
    <property type="project" value="InterPro"/>
</dbReference>
<feature type="domain" description="Glycoside hydrolase family 2 immunoglobulin-like beta-sandwich" evidence="5">
    <location>
        <begin position="229"/>
        <end position="275"/>
    </location>
</feature>
<dbReference type="PANTHER" id="PTHR42732">
    <property type="entry name" value="BETA-GALACTOSIDASE"/>
    <property type="match status" value="1"/>
</dbReference>
<sequence>MMQKRIYWNDGWKFNETYENQMRETAYQDDAWENVRLPHTCKETPFHYFDESSYQMVCCYRKHFFAPEEWKDQTVIVTFEGIAHEAQVFLNGERIGEHHCGYTAFSIDISKKLRIGAENVLTVRVDSRENLNIPPFGYVIDYMTYGGIYREVYVDVKNENYLADIFLHSDIEKSKIQKNGEQIADTKLISEINVFSSGKTNRLKDLFIRQSIRERGTENYRLLGESPAAVKTQLSFPISDIKLWDLETPVLYEVKTELLQNGNVLDENITLFGFRTAVFLQDGFYLNGKKVKLRGLNRHQSYPYVGYAMPESMQKRDADILKNELGVNAVRTSHYPQSRHFVERCDELGLLVFTEIPGWQHIGDEIWKKQAVENVKDMVEQYRNHPSVILWGVRINESGDDDAFYRETNRVAHELDPTRQTGGVRAHKKSSLLEDVYTYNDFSHNGTNHGCEKKSAVTSDNSKPYLISEYNGHMYPTKSYDWEEHRVWHAMRHASVLDAVAGEADIAGSFGWCMFDYNTHKDFGSGDRICYHGVMDMFRNPKLAAAVYTCQQEKEPVLEISSSMDIGEHPGCNRGTIWIFTNADSVRMYKNDRFLKEYTASDSPYKNLSHGPIAVDDFIGDAIEKEEDFKPEQARKVKYILNAAARYGLSDLPKGVYLAAVKLILMYHMKPTDAVALYNRYIGDWGGTSTSYRFEAVKNGKVVKVVRKEPVTSMHLSAEPDHQNLTERHTYEAAEIRIRALDQNDNIVNFYQEPVVLSAEGPIAIIGPKIISLQGGMGGTYVRTTGEEGVGILKIKAAQMEEQRILFEVKNDRK</sequence>
<dbReference type="InterPro" id="IPR006104">
    <property type="entry name" value="Glyco_hydro_2_N"/>
</dbReference>
<dbReference type="EMBL" id="QRID01000018">
    <property type="protein sequence ID" value="RHG26246.1"/>
    <property type="molecule type" value="Genomic_DNA"/>
</dbReference>
<feature type="domain" description="Glycoside hydrolase family 2 catalytic" evidence="6">
    <location>
        <begin position="283"/>
        <end position="549"/>
    </location>
</feature>
<reference evidence="8 9" key="1">
    <citation type="submission" date="2018-08" db="EMBL/GenBank/DDBJ databases">
        <title>A genome reference for cultivated species of the human gut microbiota.</title>
        <authorList>
            <person name="Zou Y."/>
            <person name="Xue W."/>
            <person name="Luo G."/>
        </authorList>
    </citation>
    <scope>NUCLEOTIDE SEQUENCE [LARGE SCALE GENOMIC DNA]</scope>
    <source>
        <strain evidence="8 9">AM22-21LB</strain>
    </source>
</reference>
<dbReference type="Pfam" id="PF00703">
    <property type="entry name" value="Glyco_hydro_2"/>
    <property type="match status" value="1"/>
</dbReference>
<dbReference type="Pfam" id="PF02837">
    <property type="entry name" value="Glyco_hydro_2_N"/>
    <property type="match status" value="1"/>
</dbReference>
<dbReference type="Gene3D" id="2.60.120.260">
    <property type="entry name" value="Galactose-binding domain-like"/>
    <property type="match status" value="1"/>
</dbReference>
<dbReference type="RefSeq" id="WP_118772817.1">
    <property type="nucleotide sequence ID" value="NZ_QRID01000018.1"/>
</dbReference>
<comment type="similarity">
    <text evidence="1 4">Belongs to the glycosyl hydrolase 2 family.</text>
</comment>
<proteinExistence type="inferred from homology"/>
<dbReference type="InterPro" id="IPR013783">
    <property type="entry name" value="Ig-like_fold"/>
</dbReference>
<evidence type="ECO:0000256" key="2">
    <source>
        <dbReference type="ARBA" id="ARBA00022801"/>
    </source>
</evidence>
<evidence type="ECO:0000256" key="3">
    <source>
        <dbReference type="ARBA" id="ARBA00023295"/>
    </source>
</evidence>
<dbReference type="InterPro" id="IPR008979">
    <property type="entry name" value="Galactose-bd-like_sf"/>
</dbReference>
<keyword evidence="3 4" id="KW-0326">Glycosidase</keyword>
<dbReference type="PANTHER" id="PTHR42732:SF1">
    <property type="entry name" value="BETA-MANNOSIDASE"/>
    <property type="match status" value="1"/>
</dbReference>
<evidence type="ECO:0000259" key="7">
    <source>
        <dbReference type="Pfam" id="PF02837"/>
    </source>
</evidence>
<dbReference type="InterPro" id="IPR023230">
    <property type="entry name" value="Glyco_hydro_2_CS"/>
</dbReference>
<dbReference type="Gene3D" id="2.60.40.10">
    <property type="entry name" value="Immunoglobulins"/>
    <property type="match status" value="1"/>
</dbReference>
<dbReference type="Proteomes" id="UP000284051">
    <property type="component" value="Unassembled WGS sequence"/>
</dbReference>
<evidence type="ECO:0000313" key="8">
    <source>
        <dbReference type="EMBL" id="RHG26246.1"/>
    </source>
</evidence>
<dbReference type="InterPro" id="IPR036156">
    <property type="entry name" value="Beta-gal/glucu_dom_sf"/>
</dbReference>
<dbReference type="Pfam" id="PF02836">
    <property type="entry name" value="Glyco_hydro_2_C"/>
    <property type="match status" value="1"/>
</dbReference>
<dbReference type="Gene3D" id="3.20.20.80">
    <property type="entry name" value="Glycosidases"/>
    <property type="match status" value="1"/>
</dbReference>
<comment type="caution">
    <text evidence="8">The sequence shown here is derived from an EMBL/GenBank/DDBJ whole genome shotgun (WGS) entry which is preliminary data.</text>
</comment>
<evidence type="ECO:0000256" key="4">
    <source>
        <dbReference type="RuleBase" id="RU361154"/>
    </source>
</evidence>
<dbReference type="SUPFAM" id="SSF49303">
    <property type="entry name" value="beta-Galactosidase/glucuronidase domain"/>
    <property type="match status" value="1"/>
</dbReference>
<name>A0A3R6E1N9_9FIRM</name>